<protein>
    <recommendedName>
        <fullName evidence="5">LRR 8 domain containing protein</fullName>
    </recommendedName>
</protein>
<dbReference type="PROSITE" id="PS51450">
    <property type="entry name" value="LRR"/>
    <property type="match status" value="1"/>
</dbReference>
<sequence>IFSSTGLPLRNIDLSGNSLRRLTERLLQGLQLTLVQLKLADNLLGDTLNPIFSTSELHGLTHLQVLDLSGNVIKAIEEGILEGCDNLR</sequence>
<dbReference type="AlphaFoldDB" id="A0A482W7C2"/>
<dbReference type="PRINTS" id="PR00019">
    <property type="entry name" value="LEURICHRPT"/>
</dbReference>
<dbReference type="SUPFAM" id="SSF52058">
    <property type="entry name" value="L domain-like"/>
    <property type="match status" value="1"/>
</dbReference>
<dbReference type="InterPro" id="IPR003591">
    <property type="entry name" value="Leu-rich_rpt_typical-subtyp"/>
</dbReference>
<keyword evidence="4" id="KW-1185">Reference proteome</keyword>
<dbReference type="Gene3D" id="3.80.10.10">
    <property type="entry name" value="Ribonuclease Inhibitor"/>
    <property type="match status" value="1"/>
</dbReference>
<keyword evidence="2" id="KW-0677">Repeat</keyword>
<dbReference type="STRING" id="1661398.A0A482W7C2"/>
<organism evidence="3 4">
    <name type="scientific">Asbolus verrucosus</name>
    <name type="common">Desert ironclad beetle</name>
    <dbReference type="NCBI Taxonomy" id="1661398"/>
    <lineage>
        <taxon>Eukaryota</taxon>
        <taxon>Metazoa</taxon>
        <taxon>Ecdysozoa</taxon>
        <taxon>Arthropoda</taxon>
        <taxon>Hexapoda</taxon>
        <taxon>Insecta</taxon>
        <taxon>Pterygota</taxon>
        <taxon>Neoptera</taxon>
        <taxon>Endopterygota</taxon>
        <taxon>Coleoptera</taxon>
        <taxon>Polyphaga</taxon>
        <taxon>Cucujiformia</taxon>
        <taxon>Tenebrionidae</taxon>
        <taxon>Pimeliinae</taxon>
        <taxon>Asbolus</taxon>
    </lineage>
</organism>
<dbReference type="Pfam" id="PF00560">
    <property type="entry name" value="LRR_1"/>
    <property type="match status" value="2"/>
</dbReference>
<evidence type="ECO:0000313" key="3">
    <source>
        <dbReference type="EMBL" id="RZC40483.1"/>
    </source>
</evidence>
<evidence type="ECO:0000256" key="2">
    <source>
        <dbReference type="ARBA" id="ARBA00022737"/>
    </source>
</evidence>
<dbReference type="EMBL" id="QDEB01025837">
    <property type="protein sequence ID" value="RZC40483.1"/>
    <property type="molecule type" value="Genomic_DNA"/>
</dbReference>
<dbReference type="SMART" id="SM00369">
    <property type="entry name" value="LRR_TYP"/>
    <property type="match status" value="2"/>
</dbReference>
<feature type="non-terminal residue" evidence="3">
    <location>
        <position position="1"/>
    </location>
</feature>
<evidence type="ECO:0008006" key="5">
    <source>
        <dbReference type="Google" id="ProtNLM"/>
    </source>
</evidence>
<keyword evidence="1" id="KW-0433">Leucine-rich repeat</keyword>
<dbReference type="OrthoDB" id="8731593at2759"/>
<gene>
    <name evidence="3" type="ORF">BDFB_013178</name>
</gene>
<dbReference type="InterPro" id="IPR001611">
    <property type="entry name" value="Leu-rich_rpt"/>
</dbReference>
<proteinExistence type="predicted"/>
<reference evidence="3 4" key="1">
    <citation type="submission" date="2017-03" db="EMBL/GenBank/DDBJ databases">
        <title>Genome of the blue death feigning beetle - Asbolus verrucosus.</title>
        <authorList>
            <person name="Rider S.D."/>
        </authorList>
    </citation>
    <scope>NUCLEOTIDE SEQUENCE [LARGE SCALE GENOMIC DNA]</scope>
    <source>
        <strain evidence="3">Butters</strain>
        <tissue evidence="3">Head and leg muscle</tissue>
    </source>
</reference>
<evidence type="ECO:0000313" key="4">
    <source>
        <dbReference type="Proteomes" id="UP000292052"/>
    </source>
</evidence>
<comment type="caution">
    <text evidence="3">The sequence shown here is derived from an EMBL/GenBank/DDBJ whole genome shotgun (WGS) entry which is preliminary data.</text>
</comment>
<feature type="non-terminal residue" evidence="3">
    <location>
        <position position="88"/>
    </location>
</feature>
<name>A0A482W7C2_ASBVE</name>
<evidence type="ECO:0000256" key="1">
    <source>
        <dbReference type="ARBA" id="ARBA00022614"/>
    </source>
</evidence>
<dbReference type="InterPro" id="IPR032675">
    <property type="entry name" value="LRR_dom_sf"/>
</dbReference>
<accession>A0A482W7C2</accession>
<dbReference type="Proteomes" id="UP000292052">
    <property type="component" value="Unassembled WGS sequence"/>
</dbReference>